<dbReference type="PANTHER" id="PTHR37171">
    <property type="entry name" value="SERINE/THREONINE-PROTEIN KINASE YRZF-RELATED"/>
    <property type="match status" value="1"/>
</dbReference>
<dbReference type="Gene3D" id="1.10.510.10">
    <property type="entry name" value="Transferase(Phosphotransferase) domain 1"/>
    <property type="match status" value="1"/>
</dbReference>
<dbReference type="PANTHER" id="PTHR37171:SF1">
    <property type="entry name" value="SERINE_THREONINE-PROTEIN KINASE YRZF-RELATED"/>
    <property type="match status" value="1"/>
</dbReference>
<organism evidence="2 3">
    <name type="scientific">Symbiochloris irregularis</name>
    <dbReference type="NCBI Taxonomy" id="706552"/>
    <lineage>
        <taxon>Eukaryota</taxon>
        <taxon>Viridiplantae</taxon>
        <taxon>Chlorophyta</taxon>
        <taxon>core chlorophytes</taxon>
        <taxon>Trebouxiophyceae</taxon>
        <taxon>Trebouxiales</taxon>
        <taxon>Trebouxiaceae</taxon>
        <taxon>Symbiochloris</taxon>
    </lineage>
</organism>
<dbReference type="InterPro" id="IPR011009">
    <property type="entry name" value="Kinase-like_dom_sf"/>
</dbReference>
<feature type="region of interest" description="Disordered" evidence="1">
    <location>
        <begin position="176"/>
        <end position="196"/>
    </location>
</feature>
<gene>
    <name evidence="2" type="ORF">WJX73_004756</name>
</gene>
<dbReference type="Proteomes" id="UP001465755">
    <property type="component" value="Unassembled WGS sequence"/>
</dbReference>
<evidence type="ECO:0008006" key="4">
    <source>
        <dbReference type="Google" id="ProtNLM"/>
    </source>
</evidence>
<feature type="compositionally biased region" description="Low complexity" evidence="1">
    <location>
        <begin position="181"/>
        <end position="191"/>
    </location>
</feature>
<reference evidence="2 3" key="1">
    <citation type="journal article" date="2024" name="Nat. Commun.">
        <title>Phylogenomics reveals the evolutionary origins of lichenization in chlorophyte algae.</title>
        <authorList>
            <person name="Puginier C."/>
            <person name="Libourel C."/>
            <person name="Otte J."/>
            <person name="Skaloud P."/>
            <person name="Haon M."/>
            <person name="Grisel S."/>
            <person name="Petersen M."/>
            <person name="Berrin J.G."/>
            <person name="Delaux P.M."/>
            <person name="Dal Grande F."/>
            <person name="Keller J."/>
        </authorList>
    </citation>
    <scope>NUCLEOTIDE SEQUENCE [LARGE SCALE GENOMIC DNA]</scope>
    <source>
        <strain evidence="2 3">SAG 2036</strain>
    </source>
</reference>
<evidence type="ECO:0000313" key="2">
    <source>
        <dbReference type="EMBL" id="KAK9810748.1"/>
    </source>
</evidence>
<proteinExistence type="predicted"/>
<sequence length="432" mass="47330">MSVQESLTRVGLGFLEDVLLTTEKALLQQVILAPPDAEYPSLSSSRSATALSPIGPVQHWSGLAALVAGVIEQADLRVPFSVNKLTEWTSSCPALYSKKMVEVAMWVAVYCPLAKAIQVTSPQFPNAIVIGERACAACDAFVDEHHPQNSPCLVETRHPGTLQLPNVANPLHVWNNSSETQPQAAGQQQADGPPPRVQLQSAITQLYGHMVCGHALFGVINTYEVHLFLSRIPDSLCSILLEFPENGGEQWAAWLHHAIAEALLSQKDLFISDVVRYPGDILGPRVMSSEFFGTPVALKTWDLCKFPDTADEMLNEVRIYRHLMEQQCPHIVTVVAAGFQCAPAYPVLATALVKTTAMQLEHHQAALSALQDIHDRAVLHGDVHCGNIIIAQDTLKVYWVDFARSCIRAGVTRHHPDALQEQACLRERLGMA</sequence>
<dbReference type="EMBL" id="JALJOQ010000014">
    <property type="protein sequence ID" value="KAK9810748.1"/>
    <property type="molecule type" value="Genomic_DNA"/>
</dbReference>
<protein>
    <recommendedName>
        <fullName evidence="4">Protein kinase domain-containing protein</fullName>
    </recommendedName>
</protein>
<name>A0AAW1PQ60_9CHLO</name>
<evidence type="ECO:0000256" key="1">
    <source>
        <dbReference type="SAM" id="MobiDB-lite"/>
    </source>
</evidence>
<comment type="caution">
    <text evidence="2">The sequence shown here is derived from an EMBL/GenBank/DDBJ whole genome shotgun (WGS) entry which is preliminary data.</text>
</comment>
<accession>A0AAW1PQ60</accession>
<dbReference type="InterPro" id="IPR052396">
    <property type="entry name" value="Meiotic_Drive_Suppr_Kinase"/>
</dbReference>
<dbReference type="SUPFAM" id="SSF56112">
    <property type="entry name" value="Protein kinase-like (PK-like)"/>
    <property type="match status" value="1"/>
</dbReference>
<keyword evidence="3" id="KW-1185">Reference proteome</keyword>
<evidence type="ECO:0000313" key="3">
    <source>
        <dbReference type="Proteomes" id="UP001465755"/>
    </source>
</evidence>
<dbReference type="AlphaFoldDB" id="A0AAW1PQ60"/>